<keyword evidence="1" id="KW-1133">Transmembrane helix</keyword>
<name>A0A834NZ37_VESPE</name>
<keyword evidence="1" id="KW-0472">Membrane</keyword>
<dbReference type="Proteomes" id="UP000600918">
    <property type="component" value="Unassembled WGS sequence"/>
</dbReference>
<evidence type="ECO:0000313" key="2">
    <source>
        <dbReference type="EMBL" id="KAF7421941.1"/>
    </source>
</evidence>
<organism evidence="2 3">
    <name type="scientific">Vespula pensylvanica</name>
    <name type="common">Western yellow jacket</name>
    <name type="synonym">Wasp</name>
    <dbReference type="NCBI Taxonomy" id="30213"/>
    <lineage>
        <taxon>Eukaryota</taxon>
        <taxon>Metazoa</taxon>
        <taxon>Ecdysozoa</taxon>
        <taxon>Arthropoda</taxon>
        <taxon>Hexapoda</taxon>
        <taxon>Insecta</taxon>
        <taxon>Pterygota</taxon>
        <taxon>Neoptera</taxon>
        <taxon>Endopterygota</taxon>
        <taxon>Hymenoptera</taxon>
        <taxon>Apocrita</taxon>
        <taxon>Aculeata</taxon>
        <taxon>Vespoidea</taxon>
        <taxon>Vespidae</taxon>
        <taxon>Vespinae</taxon>
        <taxon>Vespula</taxon>
    </lineage>
</organism>
<dbReference type="AlphaFoldDB" id="A0A834NZ37"/>
<reference evidence="2" key="1">
    <citation type="journal article" date="2020" name="G3 (Bethesda)">
        <title>High-Quality Assemblies for Three Invasive Social Wasps from the &lt;i&gt;Vespula&lt;/i&gt; Genus.</title>
        <authorList>
            <person name="Harrop T.W.R."/>
            <person name="Guhlin J."/>
            <person name="McLaughlin G.M."/>
            <person name="Permina E."/>
            <person name="Stockwell P."/>
            <person name="Gilligan J."/>
            <person name="Le Lec M.F."/>
            <person name="Gruber M.A.M."/>
            <person name="Quinn O."/>
            <person name="Lovegrove M."/>
            <person name="Duncan E.J."/>
            <person name="Remnant E.J."/>
            <person name="Van Eeckhoven J."/>
            <person name="Graham B."/>
            <person name="Knapp R.A."/>
            <person name="Langford K.W."/>
            <person name="Kronenberg Z."/>
            <person name="Press M.O."/>
            <person name="Eacker S.M."/>
            <person name="Wilson-Rankin E.E."/>
            <person name="Purcell J."/>
            <person name="Lester P.J."/>
            <person name="Dearden P.K."/>
        </authorList>
    </citation>
    <scope>NUCLEOTIDE SEQUENCE</scope>
    <source>
        <strain evidence="2">Volc-1</strain>
    </source>
</reference>
<dbReference type="EMBL" id="JACSDY010000008">
    <property type="protein sequence ID" value="KAF7421941.1"/>
    <property type="molecule type" value="Genomic_DNA"/>
</dbReference>
<evidence type="ECO:0000313" key="3">
    <source>
        <dbReference type="Proteomes" id="UP000600918"/>
    </source>
</evidence>
<gene>
    <name evidence="2" type="ORF">H0235_009777</name>
</gene>
<evidence type="ECO:0000256" key="1">
    <source>
        <dbReference type="SAM" id="Phobius"/>
    </source>
</evidence>
<protein>
    <submittedName>
        <fullName evidence="2">Uncharacterized protein</fullName>
    </submittedName>
</protein>
<comment type="caution">
    <text evidence="2">The sequence shown here is derived from an EMBL/GenBank/DDBJ whole genome shotgun (WGS) entry which is preliminary data.</text>
</comment>
<proteinExistence type="predicted"/>
<feature type="transmembrane region" description="Helical" evidence="1">
    <location>
        <begin position="58"/>
        <end position="79"/>
    </location>
</feature>
<keyword evidence="3" id="KW-1185">Reference proteome</keyword>
<accession>A0A834NZ37</accession>
<sequence length="103" mass="11280">MECSRGQPVNAAQLRADTNDTLSHLSRYDSTTTSSITNTTTNSRGEYSSSVVGWLDGWLVGGLVGCLFACLVACLVAWWGEWRMEEGRSNGLLPHKKTGSYYV</sequence>
<keyword evidence="1" id="KW-0812">Transmembrane</keyword>